<dbReference type="SUPFAM" id="SSF116734">
    <property type="entry name" value="DNA methylase specificity domain"/>
    <property type="match status" value="2"/>
</dbReference>
<dbReference type="CDD" id="cd17264">
    <property type="entry name" value="RMtype1_S_Eco3763I-TRD2-CR2_like"/>
    <property type="match status" value="1"/>
</dbReference>
<evidence type="ECO:0000313" key="6">
    <source>
        <dbReference type="Proteomes" id="UP001226574"/>
    </source>
</evidence>
<dbReference type="Pfam" id="PF01420">
    <property type="entry name" value="Methylase_S"/>
    <property type="match status" value="1"/>
</dbReference>
<feature type="domain" description="Type I restriction modification DNA specificity" evidence="4">
    <location>
        <begin position="3"/>
        <end position="178"/>
    </location>
</feature>
<comment type="similarity">
    <text evidence="1">Belongs to the type-I restriction system S methylase family.</text>
</comment>
<dbReference type="InterPro" id="IPR000055">
    <property type="entry name" value="Restrct_endonuc_typeI_TRD"/>
</dbReference>
<proteinExistence type="inferred from homology"/>
<dbReference type="GO" id="GO:0016787">
    <property type="term" value="F:hydrolase activity"/>
    <property type="evidence" value="ECO:0007669"/>
    <property type="project" value="UniProtKB-KW"/>
</dbReference>
<keyword evidence="2" id="KW-0680">Restriction system</keyword>
<protein>
    <submittedName>
        <fullName evidence="5">Restriction endonuclease subunit S</fullName>
        <ecNumber evidence="5">3.1.21.-</ecNumber>
    </submittedName>
</protein>
<evidence type="ECO:0000256" key="2">
    <source>
        <dbReference type="ARBA" id="ARBA00022747"/>
    </source>
</evidence>
<dbReference type="EC" id="3.1.21.-" evidence="5"/>
<evidence type="ECO:0000313" key="5">
    <source>
        <dbReference type="EMBL" id="MDQ9090505.1"/>
    </source>
</evidence>
<dbReference type="Proteomes" id="UP001226574">
    <property type="component" value="Unassembled WGS sequence"/>
</dbReference>
<organism evidence="5 6">
    <name type="scientific">Pseudoalteromonas haloplanktis</name>
    <name type="common">Alteromonas haloplanktis</name>
    <dbReference type="NCBI Taxonomy" id="228"/>
    <lineage>
        <taxon>Bacteria</taxon>
        <taxon>Pseudomonadati</taxon>
        <taxon>Pseudomonadota</taxon>
        <taxon>Gammaproteobacteria</taxon>
        <taxon>Alteromonadales</taxon>
        <taxon>Pseudoalteromonadaceae</taxon>
        <taxon>Pseudoalteromonas</taxon>
    </lineage>
</organism>
<keyword evidence="5" id="KW-0378">Hydrolase</keyword>
<dbReference type="InterPro" id="IPR052021">
    <property type="entry name" value="Type-I_RS_S_subunit"/>
</dbReference>
<dbReference type="PANTHER" id="PTHR30408">
    <property type="entry name" value="TYPE-1 RESTRICTION ENZYME ECOKI SPECIFICITY PROTEIN"/>
    <property type="match status" value="1"/>
</dbReference>
<evidence type="ECO:0000256" key="3">
    <source>
        <dbReference type="ARBA" id="ARBA00023125"/>
    </source>
</evidence>
<dbReference type="InterPro" id="IPR044946">
    <property type="entry name" value="Restrct_endonuc_typeI_TRD_sf"/>
</dbReference>
<reference evidence="5 6" key="1">
    <citation type="submission" date="2023-08" db="EMBL/GenBank/DDBJ databases">
        <title>Pseudoalteromonas haloplanktis LL1 genome.</title>
        <authorList>
            <person name="Wu S."/>
        </authorList>
    </citation>
    <scope>NUCLEOTIDE SEQUENCE [LARGE SCALE GENOMIC DNA]</scope>
    <source>
        <strain evidence="5 6">LL1</strain>
    </source>
</reference>
<keyword evidence="5" id="KW-0255">Endonuclease</keyword>
<keyword evidence="5" id="KW-0540">Nuclease</keyword>
<evidence type="ECO:0000256" key="1">
    <source>
        <dbReference type="ARBA" id="ARBA00010923"/>
    </source>
</evidence>
<gene>
    <name evidence="5" type="ORF">RC083_02735</name>
</gene>
<accession>A0ABU1B813</accession>
<dbReference type="RefSeq" id="WP_309038369.1">
    <property type="nucleotide sequence ID" value="NZ_JAVIFY010000002.1"/>
</dbReference>
<comment type="caution">
    <text evidence="5">The sequence shown here is derived from an EMBL/GenBank/DDBJ whole genome shotgun (WGS) entry which is preliminary data.</text>
</comment>
<dbReference type="Gene3D" id="3.90.220.20">
    <property type="entry name" value="DNA methylase specificity domains"/>
    <property type="match status" value="2"/>
</dbReference>
<dbReference type="EMBL" id="JAVIFY010000002">
    <property type="protein sequence ID" value="MDQ9090505.1"/>
    <property type="molecule type" value="Genomic_DNA"/>
</dbReference>
<dbReference type="PANTHER" id="PTHR30408:SF12">
    <property type="entry name" value="TYPE I RESTRICTION ENZYME MJAVIII SPECIFICITY SUBUNIT"/>
    <property type="match status" value="1"/>
</dbReference>
<dbReference type="GO" id="GO:0004519">
    <property type="term" value="F:endonuclease activity"/>
    <property type="evidence" value="ECO:0007669"/>
    <property type="project" value="UniProtKB-KW"/>
</dbReference>
<sequence>MSWPVVKLSDVAELINGDRSSNYPSGEEIVEEGILFLSTKNIVENKIDLSQKNFITKEKFNSLGRGKLLKNDLIITLRGTLGSCCIFNTEFDTGFINAQMMIIRCKDEVFNRYLHYYLTSLRVNCEFQRANTGSAVPQLTGRQLAELEIPLPLLDEQKRIAAILDKADAIRRKRQQAIQLADDFLRSVFLDIFGDPVTNPKGFKKAAITELSDVITGYAFKSAEYVQDSENSVRLCRGANTLTGYFEWKDTAYWDRGKLKGIENYIINSGDVILAMDRPWISSGLKVCIFPENQRTTYLVQRVARIRPKQTIYTDYLYSCILSSAFEKHCCPTETTVPHISPVELKNFEVLVPDKKLVQKYHDVVFKVRSSMLAMEKSLLEANSAFNSLSQKAFAGEI</sequence>
<evidence type="ECO:0000259" key="4">
    <source>
        <dbReference type="Pfam" id="PF01420"/>
    </source>
</evidence>
<keyword evidence="6" id="KW-1185">Reference proteome</keyword>
<keyword evidence="3" id="KW-0238">DNA-binding</keyword>
<name>A0ABU1B813_PSEHA</name>